<dbReference type="InterPro" id="IPR029058">
    <property type="entry name" value="AB_hydrolase_fold"/>
</dbReference>
<dbReference type="Gene3D" id="3.40.50.1820">
    <property type="entry name" value="alpha/beta hydrolase"/>
    <property type="match status" value="1"/>
</dbReference>
<sequence>MNKILYHTMALSYGAYFNSLALFSPSLAAKKALNLFSTPRRGRVLPHQEQFLTNAKGKMVFINGLGIQTYHWSGDNETVLLMHGWESNAFRWRNLIEALLERRFNILAFDAPGHGYSEGNMLNLPIYSDSAKQIIKMYKPQYIIGHSMGGLATIHHQYQNPNTSIQKIVSLGAPAELSQLMEHYQDLLKFNNKVLQGIDNYLYEHYSFRIKDISTPIYAQSIAKPGLIIHDKEDTITPFKASESLHQNWENSQLIATSGLGHSLHQDEINQKIADFLSS</sequence>
<dbReference type="SUPFAM" id="SSF53474">
    <property type="entry name" value="alpha/beta-Hydrolases"/>
    <property type="match status" value="1"/>
</dbReference>
<evidence type="ECO:0000313" key="3">
    <source>
        <dbReference type="EMBL" id="GGW23580.1"/>
    </source>
</evidence>
<reference evidence="3" key="2">
    <citation type="submission" date="2020-09" db="EMBL/GenBank/DDBJ databases">
        <authorList>
            <person name="Sun Q."/>
            <person name="Kim S."/>
        </authorList>
    </citation>
    <scope>NUCLEOTIDE SEQUENCE</scope>
    <source>
        <strain evidence="3">KCTC 12113</strain>
    </source>
</reference>
<dbReference type="PANTHER" id="PTHR43689:SF8">
    <property type="entry name" value="ALPHA_BETA-HYDROLASES SUPERFAMILY PROTEIN"/>
    <property type="match status" value="1"/>
</dbReference>
<reference evidence="3" key="1">
    <citation type="journal article" date="2014" name="Int. J. Syst. Evol. Microbiol.">
        <title>Complete genome sequence of Corynebacterium casei LMG S-19264T (=DSM 44701T), isolated from a smear-ripened cheese.</title>
        <authorList>
            <consortium name="US DOE Joint Genome Institute (JGI-PGF)"/>
            <person name="Walter F."/>
            <person name="Albersmeier A."/>
            <person name="Kalinowski J."/>
            <person name="Ruckert C."/>
        </authorList>
    </citation>
    <scope>NUCLEOTIDE SEQUENCE</scope>
    <source>
        <strain evidence="3">KCTC 12113</strain>
    </source>
</reference>
<name>A0A918INP2_9FLAO</name>
<dbReference type="GO" id="GO:0016787">
    <property type="term" value="F:hydrolase activity"/>
    <property type="evidence" value="ECO:0007669"/>
    <property type="project" value="UniProtKB-KW"/>
</dbReference>
<comment type="caution">
    <text evidence="3">The sequence shown here is derived from an EMBL/GenBank/DDBJ whole genome shotgun (WGS) entry which is preliminary data.</text>
</comment>
<keyword evidence="4" id="KW-1185">Reference proteome</keyword>
<keyword evidence="1" id="KW-0732">Signal</keyword>
<dbReference type="InterPro" id="IPR022742">
    <property type="entry name" value="Hydrolase_4"/>
</dbReference>
<feature type="domain" description="Serine aminopeptidase S33" evidence="2">
    <location>
        <begin position="77"/>
        <end position="194"/>
    </location>
</feature>
<feature type="chain" id="PRO_5037448423" evidence="1">
    <location>
        <begin position="29"/>
        <end position="279"/>
    </location>
</feature>
<dbReference type="AlphaFoldDB" id="A0A918INP2"/>
<dbReference type="Proteomes" id="UP000634668">
    <property type="component" value="Unassembled WGS sequence"/>
</dbReference>
<dbReference type="Pfam" id="PF12146">
    <property type="entry name" value="Hydrolase_4"/>
    <property type="match status" value="1"/>
</dbReference>
<dbReference type="EMBL" id="BMWP01000002">
    <property type="protein sequence ID" value="GGW23580.1"/>
    <property type="molecule type" value="Genomic_DNA"/>
</dbReference>
<feature type="signal peptide" evidence="1">
    <location>
        <begin position="1"/>
        <end position="28"/>
    </location>
</feature>
<dbReference type="PANTHER" id="PTHR43689">
    <property type="entry name" value="HYDROLASE"/>
    <property type="match status" value="1"/>
</dbReference>
<evidence type="ECO:0000256" key="1">
    <source>
        <dbReference type="SAM" id="SignalP"/>
    </source>
</evidence>
<dbReference type="RefSeq" id="WP_026812226.1">
    <property type="nucleotide sequence ID" value="NZ_BMWP01000002.1"/>
</dbReference>
<organism evidence="3 4">
    <name type="scientific">Arenibacter certesii</name>
    <dbReference type="NCBI Taxonomy" id="228955"/>
    <lineage>
        <taxon>Bacteria</taxon>
        <taxon>Pseudomonadati</taxon>
        <taxon>Bacteroidota</taxon>
        <taxon>Flavobacteriia</taxon>
        <taxon>Flavobacteriales</taxon>
        <taxon>Flavobacteriaceae</taxon>
        <taxon>Arenibacter</taxon>
    </lineage>
</organism>
<gene>
    <name evidence="3" type="ORF">GCM10007383_04830</name>
</gene>
<evidence type="ECO:0000313" key="4">
    <source>
        <dbReference type="Proteomes" id="UP000634668"/>
    </source>
</evidence>
<protein>
    <submittedName>
        <fullName evidence="3">Alpha/beta hydrolase</fullName>
    </submittedName>
</protein>
<accession>A0A918INP2</accession>
<evidence type="ECO:0000259" key="2">
    <source>
        <dbReference type="Pfam" id="PF12146"/>
    </source>
</evidence>
<keyword evidence="3" id="KW-0378">Hydrolase</keyword>
<proteinExistence type="predicted"/>